<accession>A0A368PGL4</accession>
<dbReference type="PANTHER" id="PTHR34777">
    <property type="entry name" value="VQ MOTIF-CONTAINING PROTEIN 10"/>
    <property type="match status" value="1"/>
</dbReference>
<dbReference type="PANTHER" id="PTHR34777:SF18">
    <property type="entry name" value="OS02G0251800 PROTEIN"/>
    <property type="match status" value="1"/>
</dbReference>
<organism evidence="3">
    <name type="scientific">Setaria italica</name>
    <name type="common">Foxtail millet</name>
    <name type="synonym">Panicum italicum</name>
    <dbReference type="NCBI Taxonomy" id="4555"/>
    <lineage>
        <taxon>Eukaryota</taxon>
        <taxon>Viridiplantae</taxon>
        <taxon>Streptophyta</taxon>
        <taxon>Embryophyta</taxon>
        <taxon>Tracheophyta</taxon>
        <taxon>Spermatophyta</taxon>
        <taxon>Magnoliopsida</taxon>
        <taxon>Liliopsida</taxon>
        <taxon>Poales</taxon>
        <taxon>Poaceae</taxon>
        <taxon>PACMAD clade</taxon>
        <taxon>Panicoideae</taxon>
        <taxon>Panicodae</taxon>
        <taxon>Paniceae</taxon>
        <taxon>Cenchrinae</taxon>
        <taxon>Setaria</taxon>
    </lineage>
</organism>
<gene>
    <name evidence="3" type="ORF">SETIT_1G015300v2</name>
</gene>
<dbReference type="STRING" id="4555.A0A368PGL4"/>
<reference evidence="3" key="1">
    <citation type="journal article" date="2012" name="Nat. Biotechnol.">
        <title>Reference genome sequence of the model plant Setaria.</title>
        <authorList>
            <person name="Bennetzen J.L."/>
            <person name="Schmutz J."/>
            <person name="Wang H."/>
            <person name="Percifield R."/>
            <person name="Hawkins J."/>
            <person name="Pontaroli A.C."/>
            <person name="Estep M."/>
            <person name="Feng L."/>
            <person name="Vaughn J.N."/>
            <person name="Grimwood J."/>
            <person name="Jenkins J."/>
            <person name="Barry K."/>
            <person name="Lindquist E."/>
            <person name="Hellsten U."/>
            <person name="Deshpande S."/>
            <person name="Wang X."/>
            <person name="Wu X."/>
            <person name="Mitros T."/>
            <person name="Triplett J."/>
            <person name="Yang X."/>
            <person name="Ye C.Y."/>
            <person name="Mauro-Herrera M."/>
            <person name="Wang L."/>
            <person name="Li P."/>
            <person name="Sharma M."/>
            <person name="Sharma R."/>
            <person name="Ronald P.C."/>
            <person name="Panaud O."/>
            <person name="Kellogg E.A."/>
            <person name="Brutnell T.P."/>
            <person name="Doust A.N."/>
            <person name="Tuskan G.A."/>
            <person name="Rokhsar D."/>
            <person name="Devos K.M."/>
        </authorList>
    </citation>
    <scope>NUCLEOTIDE SEQUENCE [LARGE SCALE GENOMIC DNA]</scope>
    <source>
        <strain evidence="3">Yugu1</strain>
    </source>
</reference>
<dbReference type="AlphaFoldDB" id="A0A368PGL4"/>
<dbReference type="OrthoDB" id="691083at2759"/>
<name>A0A368PGL4_SETIT</name>
<evidence type="ECO:0000259" key="2">
    <source>
        <dbReference type="Pfam" id="PF05678"/>
    </source>
</evidence>
<dbReference type="InterPro" id="IPR039608">
    <property type="entry name" value="VQ_1/10"/>
</dbReference>
<reference evidence="3" key="2">
    <citation type="submission" date="2015-07" db="EMBL/GenBank/DDBJ databases">
        <authorList>
            <person name="Noorani M."/>
        </authorList>
    </citation>
    <scope>NUCLEOTIDE SEQUENCE</scope>
    <source>
        <strain evidence="3">Yugu1</strain>
    </source>
</reference>
<dbReference type="EMBL" id="CM003528">
    <property type="protein sequence ID" value="RCV04624.1"/>
    <property type="molecule type" value="Genomic_DNA"/>
</dbReference>
<evidence type="ECO:0000313" key="3">
    <source>
        <dbReference type="EMBL" id="RCV04624.1"/>
    </source>
</evidence>
<feature type="compositionally biased region" description="Low complexity" evidence="1">
    <location>
        <begin position="44"/>
        <end position="53"/>
    </location>
</feature>
<feature type="domain" description="VQ" evidence="2">
    <location>
        <begin position="23"/>
        <end position="47"/>
    </location>
</feature>
<dbReference type="InterPro" id="IPR008889">
    <property type="entry name" value="VQ"/>
</dbReference>
<protein>
    <recommendedName>
        <fullName evidence="2">VQ domain-containing protein</fullName>
    </recommendedName>
</protein>
<evidence type="ECO:0000256" key="1">
    <source>
        <dbReference type="SAM" id="MobiDB-lite"/>
    </source>
</evidence>
<sequence length="137" mass="14462">MSSSRGRKSMDRQHVGVKVTYIETQFVTSDAAGFKDLVQRLTGRSPTAASAPAPAAPHRPRACRAGEGRTGAAAGAGPQGCHYYQQPAGGVRPAAVVASCAPPCQEKLLLSMDDDFSDLFYAGAIDQRRHGLNGELY</sequence>
<proteinExistence type="predicted"/>
<dbReference type="Pfam" id="PF05678">
    <property type="entry name" value="VQ"/>
    <property type="match status" value="1"/>
</dbReference>
<feature type="region of interest" description="Disordered" evidence="1">
    <location>
        <begin position="43"/>
        <end position="79"/>
    </location>
</feature>
<feature type="compositionally biased region" description="Low complexity" evidence="1">
    <location>
        <begin position="70"/>
        <end position="79"/>
    </location>
</feature>